<comment type="similarity">
    <text evidence="1">Belongs to the lin-52 family.</text>
</comment>
<dbReference type="GO" id="GO:0070176">
    <property type="term" value="C:DRM complex"/>
    <property type="evidence" value="ECO:0007669"/>
    <property type="project" value="InterPro"/>
</dbReference>
<organism evidence="3 4">
    <name type="scientific">Pristionchus fissidentatus</name>
    <dbReference type="NCBI Taxonomy" id="1538716"/>
    <lineage>
        <taxon>Eukaryota</taxon>
        <taxon>Metazoa</taxon>
        <taxon>Ecdysozoa</taxon>
        <taxon>Nematoda</taxon>
        <taxon>Chromadorea</taxon>
        <taxon>Rhabditida</taxon>
        <taxon>Rhabditina</taxon>
        <taxon>Diplogasteromorpha</taxon>
        <taxon>Diplogasteroidea</taxon>
        <taxon>Neodiplogasteridae</taxon>
        <taxon>Pristionchus</taxon>
    </lineage>
</organism>
<evidence type="ECO:0000313" key="3">
    <source>
        <dbReference type="EMBL" id="GMT18842.1"/>
    </source>
</evidence>
<dbReference type="GO" id="GO:0006355">
    <property type="term" value="P:regulation of DNA-templated transcription"/>
    <property type="evidence" value="ECO:0007669"/>
    <property type="project" value="InterPro"/>
</dbReference>
<dbReference type="InterPro" id="IPR018737">
    <property type="entry name" value="DREAM_LIN52"/>
</dbReference>
<dbReference type="AlphaFoldDB" id="A0AAV5VJF1"/>
<comment type="caution">
    <text evidence="3">The sequence shown here is derived from an EMBL/GenBank/DDBJ whole genome shotgun (WGS) entry which is preliminary data.</text>
</comment>
<dbReference type="Pfam" id="PF10044">
    <property type="entry name" value="LIN52"/>
    <property type="match status" value="1"/>
</dbReference>
<sequence length="140" mass="16224">RMEYNIGMIRQSIPSHHNYAYIQPQPSAPIQIPREQVPLICNEVLDRASPELWPEPVPGLVEKNRDNGLSSSRPHKFKTEMDQDDVRLVNDLGRLSADQLMEYVKNLQNNAFILGVEEKKQFAKGKFLKIFEKRTDEVYS</sequence>
<accession>A0AAV5VJF1</accession>
<reference evidence="3" key="1">
    <citation type="submission" date="2023-10" db="EMBL/GenBank/DDBJ databases">
        <title>Genome assembly of Pristionchus species.</title>
        <authorList>
            <person name="Yoshida K."/>
            <person name="Sommer R.J."/>
        </authorList>
    </citation>
    <scope>NUCLEOTIDE SEQUENCE</scope>
    <source>
        <strain evidence="3">RS5133</strain>
    </source>
</reference>
<keyword evidence="4" id="KW-1185">Reference proteome</keyword>
<evidence type="ECO:0000313" key="4">
    <source>
        <dbReference type="Proteomes" id="UP001432322"/>
    </source>
</evidence>
<gene>
    <name evidence="3" type="ORF">PFISCL1PPCAC_10139</name>
</gene>
<dbReference type="PANTHER" id="PTHR31489">
    <property type="entry name" value="LIN52 FAMILY MEMBER"/>
    <property type="match status" value="1"/>
</dbReference>
<proteinExistence type="inferred from homology"/>
<name>A0AAV5VJF1_9BILA</name>
<dbReference type="PANTHER" id="PTHR31489:SF2">
    <property type="entry name" value="PROTEIN LIN-52 HOMOLOG"/>
    <property type="match status" value="1"/>
</dbReference>
<evidence type="ECO:0000256" key="2">
    <source>
        <dbReference type="SAM" id="MobiDB-lite"/>
    </source>
</evidence>
<protein>
    <submittedName>
        <fullName evidence="3">Uncharacterized protein</fullName>
    </submittedName>
</protein>
<evidence type="ECO:0000256" key="1">
    <source>
        <dbReference type="ARBA" id="ARBA00005456"/>
    </source>
</evidence>
<dbReference type="EMBL" id="BTSY01000003">
    <property type="protein sequence ID" value="GMT18842.1"/>
    <property type="molecule type" value="Genomic_DNA"/>
</dbReference>
<feature type="region of interest" description="Disordered" evidence="2">
    <location>
        <begin position="55"/>
        <end position="82"/>
    </location>
</feature>
<dbReference type="Proteomes" id="UP001432322">
    <property type="component" value="Unassembled WGS sequence"/>
</dbReference>
<feature type="non-terminal residue" evidence="3">
    <location>
        <position position="1"/>
    </location>
</feature>